<dbReference type="Gene3D" id="3.10.20.370">
    <property type="match status" value="1"/>
</dbReference>
<dbReference type="GO" id="GO:0016787">
    <property type="term" value="F:hydrolase activity"/>
    <property type="evidence" value="ECO:0007669"/>
    <property type="project" value="UniProtKB-KW"/>
</dbReference>
<evidence type="ECO:0000259" key="8">
    <source>
        <dbReference type="Pfam" id="PF17917"/>
    </source>
</evidence>
<organism evidence="9 10">
    <name type="scientific">Electrophorus voltai</name>
    <dbReference type="NCBI Taxonomy" id="2609070"/>
    <lineage>
        <taxon>Eukaryota</taxon>
        <taxon>Metazoa</taxon>
        <taxon>Chordata</taxon>
        <taxon>Craniata</taxon>
        <taxon>Vertebrata</taxon>
        <taxon>Euteleostomi</taxon>
        <taxon>Actinopterygii</taxon>
        <taxon>Neopterygii</taxon>
        <taxon>Teleostei</taxon>
        <taxon>Ostariophysi</taxon>
        <taxon>Gymnotiformes</taxon>
        <taxon>Gymnotoidei</taxon>
        <taxon>Gymnotidae</taxon>
        <taxon>Electrophorus</taxon>
    </lineage>
</organism>
<evidence type="ECO:0000256" key="7">
    <source>
        <dbReference type="SAM" id="MobiDB-lite"/>
    </source>
</evidence>
<keyword evidence="5" id="KW-0378">Hydrolase</keyword>
<gene>
    <name evidence="9" type="ORF">P4O66_011373</name>
</gene>
<keyword evidence="1" id="KW-0808">Transferase</keyword>
<feature type="region of interest" description="Disordered" evidence="7">
    <location>
        <begin position="152"/>
        <end position="172"/>
    </location>
</feature>
<evidence type="ECO:0000256" key="5">
    <source>
        <dbReference type="ARBA" id="ARBA00022801"/>
    </source>
</evidence>
<dbReference type="Pfam" id="PF17917">
    <property type="entry name" value="RT_RNaseH"/>
    <property type="match status" value="1"/>
</dbReference>
<dbReference type="GO" id="GO:0004519">
    <property type="term" value="F:endonuclease activity"/>
    <property type="evidence" value="ECO:0007669"/>
    <property type="project" value="UniProtKB-KW"/>
</dbReference>
<keyword evidence="4" id="KW-0255">Endonuclease</keyword>
<evidence type="ECO:0000256" key="3">
    <source>
        <dbReference type="ARBA" id="ARBA00022722"/>
    </source>
</evidence>
<keyword evidence="10" id="KW-1185">Reference proteome</keyword>
<dbReference type="AlphaFoldDB" id="A0AAD8YNI0"/>
<reference evidence="9" key="1">
    <citation type="submission" date="2023-03" db="EMBL/GenBank/DDBJ databases">
        <title>Electrophorus voltai genome.</title>
        <authorList>
            <person name="Bian C."/>
        </authorList>
    </citation>
    <scope>NUCLEOTIDE SEQUENCE</scope>
    <source>
        <strain evidence="9">CB-2022</strain>
        <tissue evidence="9">Muscle</tissue>
    </source>
</reference>
<evidence type="ECO:0000256" key="2">
    <source>
        <dbReference type="ARBA" id="ARBA00022695"/>
    </source>
</evidence>
<dbReference type="PANTHER" id="PTHR34072:SF42">
    <property type="entry name" value="INTEGRASE CATALYTIC DOMAIN-CONTAINING PROTEIN"/>
    <property type="match status" value="1"/>
</dbReference>
<evidence type="ECO:0000256" key="6">
    <source>
        <dbReference type="ARBA" id="ARBA00022918"/>
    </source>
</evidence>
<dbReference type="InterPro" id="IPR041373">
    <property type="entry name" value="RT_RNaseH"/>
</dbReference>
<keyword evidence="2" id="KW-0548">Nucleotidyltransferase</keyword>
<dbReference type="PANTHER" id="PTHR34072">
    <property type="entry name" value="ENZYMATIC POLYPROTEIN-RELATED"/>
    <property type="match status" value="1"/>
</dbReference>
<keyword evidence="6" id="KW-0695">RNA-directed DNA polymerase</keyword>
<dbReference type="Proteomes" id="UP001239994">
    <property type="component" value="Unassembled WGS sequence"/>
</dbReference>
<evidence type="ECO:0000256" key="4">
    <source>
        <dbReference type="ARBA" id="ARBA00022759"/>
    </source>
</evidence>
<dbReference type="SUPFAM" id="SSF56672">
    <property type="entry name" value="DNA/RNA polymerases"/>
    <property type="match status" value="1"/>
</dbReference>
<comment type="caution">
    <text evidence="9">The sequence shown here is derived from an EMBL/GenBank/DDBJ whole genome shotgun (WGS) entry which is preliminary data.</text>
</comment>
<feature type="domain" description="Reverse transcriptase RNase H-like" evidence="8">
    <location>
        <begin position="371"/>
        <end position="474"/>
    </location>
</feature>
<dbReference type="GO" id="GO:0003964">
    <property type="term" value="F:RNA-directed DNA polymerase activity"/>
    <property type="evidence" value="ECO:0007669"/>
    <property type="project" value="UniProtKB-KW"/>
</dbReference>
<dbReference type="EMBL" id="JAROKS010000169">
    <property type="protein sequence ID" value="KAK1784438.1"/>
    <property type="molecule type" value="Genomic_DNA"/>
</dbReference>
<dbReference type="InterPro" id="IPR043502">
    <property type="entry name" value="DNA/RNA_pol_sf"/>
</dbReference>
<accession>A0AAD8YNI0</accession>
<evidence type="ECO:0000313" key="10">
    <source>
        <dbReference type="Proteomes" id="UP001239994"/>
    </source>
</evidence>
<sequence>MKDGRAGPTGKLAVRYEGRYTITGKMNAITYRIGLPGSSRASTAFHVLALKLVVEGPLVEEGISSGSPPPPLEVDGRPVYRLRTLMDSRSRGPWRGRCTLADYCSGSFCLVHRCPEPLNILPVTPPVSVAIPQVSQYDPVLAMRDTAHPDPLPGVRDAVHPDPVPGVKDTIRTDPVPGIVDAASSIPVSIIVDAASSVPVSGIVDAASSVPVIDIVDVACPVTRSVPVALPPDLWPPLLTATPPPDPPPLIAAAPPLLLVVSAERLNDLTQASASKTKGRWTGTKMTTDTGMDKLTGTGTDTKECTDSIDKVLLPCMVLLIPAALGARQRRFASKALGRPLQSHWEKNFLGYIIQEGSVHMQPGPVLQQPDPRKPFVVEVDASDVGVGVVLSQHKEKEDKLYPIAYCSRKLSLPEKNYAVRDRELLAMKLSFEEWRHWLEGAQHPFKVITDHKIQTMKRLNSRQAWWSLLFSRFNFSNTYRSGERNLRVDALSR</sequence>
<name>A0AAD8YNI0_9TELE</name>
<proteinExistence type="predicted"/>
<evidence type="ECO:0000256" key="1">
    <source>
        <dbReference type="ARBA" id="ARBA00022679"/>
    </source>
</evidence>
<dbReference type="CDD" id="cd09274">
    <property type="entry name" value="RNase_HI_RT_Ty3"/>
    <property type="match status" value="1"/>
</dbReference>
<dbReference type="FunFam" id="3.10.20.370:FF:000003">
    <property type="entry name" value="Transposon Tf2-6 polyprotein"/>
    <property type="match status" value="1"/>
</dbReference>
<protein>
    <recommendedName>
        <fullName evidence="8">Reverse transcriptase RNase H-like domain-containing protein</fullName>
    </recommendedName>
</protein>
<keyword evidence="3" id="KW-0540">Nuclease</keyword>
<evidence type="ECO:0000313" key="9">
    <source>
        <dbReference type="EMBL" id="KAK1784438.1"/>
    </source>
</evidence>